<organism evidence="1 2">
    <name type="scientific">Stephania cephalantha</name>
    <dbReference type="NCBI Taxonomy" id="152367"/>
    <lineage>
        <taxon>Eukaryota</taxon>
        <taxon>Viridiplantae</taxon>
        <taxon>Streptophyta</taxon>
        <taxon>Embryophyta</taxon>
        <taxon>Tracheophyta</taxon>
        <taxon>Spermatophyta</taxon>
        <taxon>Magnoliopsida</taxon>
        <taxon>Ranunculales</taxon>
        <taxon>Menispermaceae</taxon>
        <taxon>Menispermoideae</taxon>
        <taxon>Cissampelideae</taxon>
        <taxon>Stephania</taxon>
    </lineage>
</organism>
<gene>
    <name evidence="1" type="ORF">Scep_022512</name>
</gene>
<dbReference type="Proteomes" id="UP001419268">
    <property type="component" value="Unassembled WGS sequence"/>
</dbReference>
<accession>A0AAP0FFF4</accession>
<dbReference type="AlphaFoldDB" id="A0AAP0FFF4"/>
<keyword evidence="2" id="KW-1185">Reference proteome</keyword>
<reference evidence="1 2" key="1">
    <citation type="submission" date="2024-01" db="EMBL/GenBank/DDBJ databases">
        <title>Genome assemblies of Stephania.</title>
        <authorList>
            <person name="Yang L."/>
        </authorList>
    </citation>
    <scope>NUCLEOTIDE SEQUENCE [LARGE SCALE GENOMIC DNA]</scope>
    <source>
        <strain evidence="1">JXDWG</strain>
        <tissue evidence="1">Leaf</tissue>
    </source>
</reference>
<sequence length="63" mass="7084">MCINKKNLALALSKRGACCIDHHQVPSYPGDQLVDFVVKYSNPPTIFYFDPLHTVHIVARLGM</sequence>
<evidence type="ECO:0000313" key="2">
    <source>
        <dbReference type="Proteomes" id="UP001419268"/>
    </source>
</evidence>
<protein>
    <submittedName>
        <fullName evidence="1">Uncharacterized protein</fullName>
    </submittedName>
</protein>
<name>A0AAP0FFF4_9MAGN</name>
<comment type="caution">
    <text evidence="1">The sequence shown here is derived from an EMBL/GenBank/DDBJ whole genome shotgun (WGS) entry which is preliminary data.</text>
</comment>
<dbReference type="EMBL" id="JBBNAG010000009">
    <property type="protein sequence ID" value="KAK9105668.1"/>
    <property type="molecule type" value="Genomic_DNA"/>
</dbReference>
<evidence type="ECO:0000313" key="1">
    <source>
        <dbReference type="EMBL" id="KAK9105668.1"/>
    </source>
</evidence>
<proteinExistence type="predicted"/>